<accession>A0AAJ4ZQ18</accession>
<gene>
    <name evidence="1" type="ORF">NCTC10894_03967</name>
</gene>
<evidence type="ECO:0000313" key="1">
    <source>
        <dbReference type="EMBL" id="SUE35950.1"/>
    </source>
</evidence>
<comment type="caution">
    <text evidence="1">The sequence shown here is derived from an EMBL/GenBank/DDBJ whole genome shotgun (WGS) entry which is preliminary data.</text>
</comment>
<dbReference type="EMBL" id="UGVE01000002">
    <property type="protein sequence ID" value="SUE35950.1"/>
    <property type="molecule type" value="Genomic_DNA"/>
</dbReference>
<organism evidence="1 2">
    <name type="scientific">Ralstonia mannitolilytica</name>
    <dbReference type="NCBI Taxonomy" id="105219"/>
    <lineage>
        <taxon>Bacteria</taxon>
        <taxon>Pseudomonadati</taxon>
        <taxon>Pseudomonadota</taxon>
        <taxon>Betaproteobacteria</taxon>
        <taxon>Burkholderiales</taxon>
        <taxon>Burkholderiaceae</taxon>
        <taxon>Ralstonia</taxon>
    </lineage>
</organism>
<evidence type="ECO:0000313" key="2">
    <source>
        <dbReference type="Proteomes" id="UP000255008"/>
    </source>
</evidence>
<name>A0AAJ4ZQ18_9RALS</name>
<reference evidence="1 2" key="1">
    <citation type="submission" date="2018-06" db="EMBL/GenBank/DDBJ databases">
        <authorList>
            <consortium name="Pathogen Informatics"/>
            <person name="Doyle S."/>
        </authorList>
    </citation>
    <scope>NUCLEOTIDE SEQUENCE [LARGE SCALE GENOMIC DNA]</scope>
    <source>
        <strain evidence="1 2">NCTC10894</strain>
    </source>
</reference>
<dbReference type="Proteomes" id="UP000255008">
    <property type="component" value="Unassembled WGS sequence"/>
</dbReference>
<sequence>MPNQMTGPNPIQVYLSEIGLPWLLTRAHLAKRYGVRPHAVYDWDAIEIETPRPFVNHLLWPLSAQVSPQFSPNEPATEFSAVSYVSDNAAENLRCTVDQLQPFLGDGTVLRSSNSLGHRWVASLASVELHVWPPEMQQGLALNPAYEKESRLKAGCWIGITTGFRPWVSETEIAQIMAFEPVARIREEWLGAAPSFPRSGLQYELEFTRPPDAAFDHCRGWIGCSSDRTAFIFYGRELYFVPMEAVVQLQVERVLPAKGPGGSSLRVLCRCDYAGQETKTLTICSANGAGDLDELAATVSRAIAKPLVLLPHVYDC</sequence>
<proteinExistence type="predicted"/>
<dbReference type="AlphaFoldDB" id="A0AAJ4ZQ18"/>
<protein>
    <submittedName>
        <fullName evidence="1">Uncharacterized protein</fullName>
    </submittedName>
</protein>